<evidence type="ECO:0000313" key="2">
    <source>
        <dbReference type="EMBL" id="CAA9512119.1"/>
    </source>
</evidence>
<feature type="non-terminal residue" evidence="2">
    <location>
        <position position="62"/>
    </location>
</feature>
<reference evidence="2" key="1">
    <citation type="submission" date="2020-02" db="EMBL/GenBank/DDBJ databases">
        <authorList>
            <person name="Meier V. D."/>
        </authorList>
    </citation>
    <scope>NUCLEOTIDE SEQUENCE</scope>
    <source>
        <strain evidence="2">AVDCRST_MAG85</strain>
    </source>
</reference>
<accession>A0A6J4T2R1</accession>
<feature type="region of interest" description="Disordered" evidence="1">
    <location>
        <begin position="1"/>
        <end position="62"/>
    </location>
</feature>
<organism evidence="2">
    <name type="scientific">uncultured Solirubrobacteraceae bacterium</name>
    <dbReference type="NCBI Taxonomy" id="1162706"/>
    <lineage>
        <taxon>Bacteria</taxon>
        <taxon>Bacillati</taxon>
        <taxon>Actinomycetota</taxon>
        <taxon>Thermoleophilia</taxon>
        <taxon>Solirubrobacterales</taxon>
        <taxon>Solirubrobacteraceae</taxon>
        <taxon>environmental samples</taxon>
    </lineage>
</organism>
<feature type="compositionally biased region" description="Basic residues" evidence="1">
    <location>
        <begin position="42"/>
        <end position="55"/>
    </location>
</feature>
<name>A0A6J4T2R1_9ACTN</name>
<sequence>ALQRRPHRAQRPPAPGRARPAAGHDRQPRRRGARRPGPVVRARGRRRHRPPGRRVRPGDALL</sequence>
<feature type="non-terminal residue" evidence="2">
    <location>
        <position position="1"/>
    </location>
</feature>
<feature type="compositionally biased region" description="Basic residues" evidence="1">
    <location>
        <begin position="1"/>
        <end position="10"/>
    </location>
</feature>
<dbReference type="EMBL" id="CADCVT010000262">
    <property type="protein sequence ID" value="CAA9512119.1"/>
    <property type="molecule type" value="Genomic_DNA"/>
</dbReference>
<proteinExistence type="predicted"/>
<evidence type="ECO:0000256" key="1">
    <source>
        <dbReference type="SAM" id="MobiDB-lite"/>
    </source>
</evidence>
<gene>
    <name evidence="2" type="ORF">AVDCRST_MAG85-2397</name>
</gene>
<dbReference type="AlphaFoldDB" id="A0A6J4T2R1"/>
<protein>
    <submittedName>
        <fullName evidence="2">Uncharacterized protein</fullName>
    </submittedName>
</protein>